<comment type="caution">
    <text evidence="3">The sequence shown here is derived from an EMBL/GenBank/DDBJ whole genome shotgun (WGS) entry which is preliminary data.</text>
</comment>
<feature type="chain" id="PRO_5017184882" evidence="2">
    <location>
        <begin position="22"/>
        <end position="189"/>
    </location>
</feature>
<sequence>MMLRPLAAFLLCFTLAGPAMAQATLDGTMRDLASLRQGLAEFSEQKSIPELSSPLPSTGTLSWTAPDRLEKHTTWPAEETLRVEGDRLLLARPAQGIRQELSLDQSPEIRPFVEAIRATLAGDLATLRQYYEVSFSPEGEGWHMVLTPLSARIRVALQRVDIYGSGGFVRQVETRGNDGITTLRITPRP</sequence>
<dbReference type="Gene3D" id="2.50.20.10">
    <property type="entry name" value="Lipoprotein localisation LolA/LolB/LppX"/>
    <property type="match status" value="1"/>
</dbReference>
<organism evidence="3 6">
    <name type="scientific">Teichococcus wenyumeiae</name>
    <dbReference type="NCBI Taxonomy" id="2478470"/>
    <lineage>
        <taxon>Bacteria</taxon>
        <taxon>Pseudomonadati</taxon>
        <taxon>Pseudomonadota</taxon>
        <taxon>Alphaproteobacteria</taxon>
        <taxon>Acetobacterales</taxon>
        <taxon>Roseomonadaceae</taxon>
        <taxon>Roseomonas</taxon>
    </lineage>
</organism>
<dbReference type="Proteomes" id="UP000274097">
    <property type="component" value="Unassembled WGS sequence"/>
</dbReference>
<evidence type="ECO:0000313" key="6">
    <source>
        <dbReference type="Proteomes" id="UP000278036"/>
    </source>
</evidence>
<name>A0A3A9JF30_9PROT</name>
<dbReference type="OrthoDB" id="7304127at2"/>
<gene>
    <name evidence="3" type="ORF">D6Z83_07050</name>
    <name evidence="4" type="ORF">EBE87_10290</name>
</gene>
<proteinExistence type="predicted"/>
<keyword evidence="3" id="KW-0449">Lipoprotein</keyword>
<keyword evidence="1 2" id="KW-0732">Signal</keyword>
<dbReference type="RefSeq" id="WP_120637622.1">
    <property type="nucleotide sequence ID" value="NZ_RAQU01000029.1"/>
</dbReference>
<evidence type="ECO:0000256" key="2">
    <source>
        <dbReference type="SAM" id="SignalP"/>
    </source>
</evidence>
<accession>A0A3A9JF30</accession>
<dbReference type="EMBL" id="RFLX01000006">
    <property type="protein sequence ID" value="RMI25003.1"/>
    <property type="molecule type" value="Genomic_DNA"/>
</dbReference>
<dbReference type="AlphaFoldDB" id="A0A3A9JF30"/>
<dbReference type="InterPro" id="IPR029046">
    <property type="entry name" value="LolA/LolB/LppX"/>
</dbReference>
<dbReference type="InParanoid" id="A0A3A9JF30"/>
<dbReference type="CDD" id="cd16325">
    <property type="entry name" value="LolA"/>
    <property type="match status" value="1"/>
</dbReference>
<evidence type="ECO:0000313" key="3">
    <source>
        <dbReference type="EMBL" id="RKK04870.1"/>
    </source>
</evidence>
<evidence type="ECO:0000256" key="1">
    <source>
        <dbReference type="ARBA" id="ARBA00022729"/>
    </source>
</evidence>
<dbReference type="Pfam" id="PF19574">
    <property type="entry name" value="LolA_3"/>
    <property type="match status" value="1"/>
</dbReference>
<evidence type="ECO:0000313" key="4">
    <source>
        <dbReference type="EMBL" id="RMI25003.1"/>
    </source>
</evidence>
<protein>
    <submittedName>
        <fullName evidence="3">Outer membrane lipoprotein carrier protein LolA</fullName>
    </submittedName>
</protein>
<dbReference type="Proteomes" id="UP000278036">
    <property type="component" value="Unassembled WGS sequence"/>
</dbReference>
<dbReference type="SUPFAM" id="SSF89392">
    <property type="entry name" value="Prokaryotic lipoproteins and lipoprotein localization factors"/>
    <property type="match status" value="1"/>
</dbReference>
<keyword evidence="5" id="KW-1185">Reference proteome</keyword>
<evidence type="ECO:0000313" key="5">
    <source>
        <dbReference type="Proteomes" id="UP000274097"/>
    </source>
</evidence>
<reference evidence="3 6" key="1">
    <citation type="submission" date="2018-09" db="EMBL/GenBank/DDBJ databases">
        <title>Roseomonas sp. nov., isolated from feces of Tibetan antelopes in the Qinghai-Tibet plateau, China.</title>
        <authorList>
            <person name="Tian Z."/>
        </authorList>
    </citation>
    <scope>NUCLEOTIDE SEQUENCE [LARGE SCALE GENOMIC DNA]</scope>
    <source>
        <strain evidence="4 5">Z23</strain>
        <strain evidence="3 6">Z24</strain>
    </source>
</reference>
<feature type="signal peptide" evidence="2">
    <location>
        <begin position="1"/>
        <end position="21"/>
    </location>
</feature>
<dbReference type="InterPro" id="IPR004564">
    <property type="entry name" value="OM_lipoprot_carrier_LolA-like"/>
</dbReference>
<dbReference type="EMBL" id="RAQU01000029">
    <property type="protein sequence ID" value="RKK04870.1"/>
    <property type="molecule type" value="Genomic_DNA"/>
</dbReference>